<gene>
    <name evidence="1" type="ORF">DFR29_104398</name>
</gene>
<dbReference type="EMBL" id="SNZH01000004">
    <property type="protein sequence ID" value="TDR45961.1"/>
    <property type="molecule type" value="Genomic_DNA"/>
</dbReference>
<name>A0A4R6Z2Y6_9GAMM</name>
<protein>
    <submittedName>
        <fullName evidence="1">Uncharacterized protein</fullName>
    </submittedName>
</protein>
<dbReference type="AlphaFoldDB" id="A0A4R6Z2Y6"/>
<organism evidence="1 2">
    <name type="scientific">Tahibacter aquaticus</name>
    <dbReference type="NCBI Taxonomy" id="520092"/>
    <lineage>
        <taxon>Bacteria</taxon>
        <taxon>Pseudomonadati</taxon>
        <taxon>Pseudomonadota</taxon>
        <taxon>Gammaproteobacteria</taxon>
        <taxon>Lysobacterales</taxon>
        <taxon>Rhodanobacteraceae</taxon>
        <taxon>Tahibacter</taxon>
    </lineage>
</organism>
<reference evidence="1 2" key="1">
    <citation type="submission" date="2019-03" db="EMBL/GenBank/DDBJ databases">
        <title>Genomic Encyclopedia of Type Strains, Phase IV (KMG-IV): sequencing the most valuable type-strain genomes for metagenomic binning, comparative biology and taxonomic classification.</title>
        <authorList>
            <person name="Goeker M."/>
        </authorList>
    </citation>
    <scope>NUCLEOTIDE SEQUENCE [LARGE SCALE GENOMIC DNA]</scope>
    <source>
        <strain evidence="1 2">DSM 21667</strain>
    </source>
</reference>
<dbReference type="OrthoDB" id="9919421at2"/>
<evidence type="ECO:0000313" key="1">
    <source>
        <dbReference type="EMBL" id="TDR45961.1"/>
    </source>
</evidence>
<dbReference type="Proteomes" id="UP000295293">
    <property type="component" value="Unassembled WGS sequence"/>
</dbReference>
<evidence type="ECO:0000313" key="2">
    <source>
        <dbReference type="Proteomes" id="UP000295293"/>
    </source>
</evidence>
<keyword evidence="2" id="KW-1185">Reference proteome</keyword>
<proteinExistence type="predicted"/>
<dbReference type="RefSeq" id="WP_133818315.1">
    <property type="nucleotide sequence ID" value="NZ_SNZH01000004.1"/>
</dbReference>
<sequence length="157" mass="17259">MRYEFFDDAAYSYRYGWFGSDLGPTEGTILGTKLVLKDYRVPAGLDAAHFHFDFALPTTGTSPSIFIEGTEMGWSGTGTFDFEMKTDGFNGTILPGGFGATMMHVLPDGSAIAGGTFFGDQYLEFTVDRIPPDEIFLSSFEENFEEANETHAAYPAH</sequence>
<accession>A0A4R6Z2Y6</accession>
<comment type="caution">
    <text evidence="1">The sequence shown here is derived from an EMBL/GenBank/DDBJ whole genome shotgun (WGS) entry which is preliminary data.</text>
</comment>